<sequence>MAPNNNTIGNRTEIAVEGAPPLAGTFLTPQTKVPGVLFIHGWGGSQEFDLTRARGIAALGCVCLTFDLRGHAATEAQRREVSREQNLHDVLAAYDQLAAHPYLDTTEIAVVGSSYGGYLATILTTLRRVRWLALHVPALYRDEEWDRPKVELDRDVLREYRQRDLGPADNRALAACADFPGDVLLVEAEHDTYIPHSTIMNYRSSFRRAHSMTHRIIDGADHALSDKTAQRAYTSVLVNWVTEMVTGARLSEPRPVP</sequence>
<evidence type="ECO:0000259" key="2">
    <source>
        <dbReference type="Pfam" id="PF00326"/>
    </source>
</evidence>
<feature type="domain" description="Peptidase S9 prolyl oligopeptidase catalytic" evidence="2">
    <location>
        <begin position="52"/>
        <end position="245"/>
    </location>
</feature>
<dbReference type="InterPro" id="IPR029058">
    <property type="entry name" value="AB_hydrolase_fold"/>
</dbReference>
<dbReference type="PANTHER" id="PTHR22946:SF5">
    <property type="entry name" value="PEPTIDASE S9 PROLYL OLIGOPEPTIDASE CATALYTIC DOMAIN-CONTAINING PROTEIN"/>
    <property type="match status" value="1"/>
</dbReference>
<dbReference type="PROSITE" id="PS00708">
    <property type="entry name" value="PRO_ENDOPEP_SER"/>
    <property type="match status" value="1"/>
</dbReference>
<keyword evidence="4" id="KW-1185">Reference proteome</keyword>
<dbReference type="Pfam" id="PF00326">
    <property type="entry name" value="Peptidase_S9"/>
    <property type="match status" value="1"/>
</dbReference>
<dbReference type="InterPro" id="IPR050261">
    <property type="entry name" value="FrsA_esterase"/>
</dbReference>
<evidence type="ECO:0000256" key="1">
    <source>
        <dbReference type="ARBA" id="ARBA00022801"/>
    </source>
</evidence>
<keyword evidence="1 3" id="KW-0378">Hydrolase</keyword>
<evidence type="ECO:0000313" key="4">
    <source>
        <dbReference type="Proteomes" id="UP000216913"/>
    </source>
</evidence>
<accession>A0A261TQ68</accession>
<gene>
    <name evidence="3" type="ORF">CAL25_09660</name>
</gene>
<dbReference type="InterPro" id="IPR001375">
    <property type="entry name" value="Peptidase_S9_cat"/>
</dbReference>
<dbReference type="SUPFAM" id="SSF53474">
    <property type="entry name" value="alpha/beta-Hydrolases"/>
    <property type="match status" value="1"/>
</dbReference>
<name>A0A261TQ68_9BORD</name>
<dbReference type="EMBL" id="NEVP01000006">
    <property type="protein sequence ID" value="OZI51786.1"/>
    <property type="molecule type" value="Genomic_DNA"/>
</dbReference>
<protein>
    <submittedName>
        <fullName evidence="3">Alpha/beta hydrolase</fullName>
    </submittedName>
</protein>
<dbReference type="AlphaFoldDB" id="A0A261TQ68"/>
<dbReference type="Proteomes" id="UP000216913">
    <property type="component" value="Unassembled WGS sequence"/>
</dbReference>
<dbReference type="InterPro" id="IPR002471">
    <property type="entry name" value="Pept_S9_AS"/>
</dbReference>
<reference evidence="3 4" key="1">
    <citation type="submission" date="2017-05" db="EMBL/GenBank/DDBJ databases">
        <title>Complete and WGS of Bordetella genogroups.</title>
        <authorList>
            <person name="Spilker T."/>
            <person name="LiPuma J."/>
        </authorList>
    </citation>
    <scope>NUCLEOTIDE SEQUENCE [LARGE SCALE GENOMIC DNA]</scope>
    <source>
        <strain evidence="3 4">AU10456</strain>
    </source>
</reference>
<dbReference type="Gene3D" id="3.40.50.1820">
    <property type="entry name" value="alpha/beta hydrolase"/>
    <property type="match status" value="1"/>
</dbReference>
<organism evidence="3 4">
    <name type="scientific">Bordetella genomosp. 5</name>
    <dbReference type="NCBI Taxonomy" id="1395608"/>
    <lineage>
        <taxon>Bacteria</taxon>
        <taxon>Pseudomonadati</taxon>
        <taxon>Pseudomonadota</taxon>
        <taxon>Betaproteobacteria</taxon>
        <taxon>Burkholderiales</taxon>
        <taxon>Alcaligenaceae</taxon>
        <taxon>Bordetella</taxon>
    </lineage>
</organism>
<dbReference type="GO" id="GO:0006508">
    <property type="term" value="P:proteolysis"/>
    <property type="evidence" value="ECO:0007669"/>
    <property type="project" value="InterPro"/>
</dbReference>
<evidence type="ECO:0000313" key="3">
    <source>
        <dbReference type="EMBL" id="OZI51786.1"/>
    </source>
</evidence>
<comment type="caution">
    <text evidence="3">The sequence shown here is derived from an EMBL/GenBank/DDBJ whole genome shotgun (WGS) entry which is preliminary data.</text>
</comment>
<proteinExistence type="predicted"/>
<dbReference type="GO" id="GO:0004252">
    <property type="term" value="F:serine-type endopeptidase activity"/>
    <property type="evidence" value="ECO:0007669"/>
    <property type="project" value="InterPro"/>
</dbReference>
<dbReference type="PANTHER" id="PTHR22946">
    <property type="entry name" value="DIENELACTONE HYDROLASE DOMAIN-CONTAINING PROTEIN-RELATED"/>
    <property type="match status" value="1"/>
</dbReference>